<comment type="caution">
    <text evidence="1">The sequence shown here is derived from an EMBL/GenBank/DDBJ whole genome shotgun (WGS) entry which is preliminary data.</text>
</comment>
<gene>
    <name evidence="1" type="ORF">PGIGA_G00086040</name>
</gene>
<evidence type="ECO:0000313" key="2">
    <source>
        <dbReference type="Proteomes" id="UP000829447"/>
    </source>
</evidence>
<sequence length="1276" mass="149027">MSLADQSLQFFPVSARVSVLRARGLRIKGKDGTNDAYTALQAGRETFRTPVAEKRAEPVWGGDDAAFIFTLPTESARAEQDGVPLQVRVLHRVPLGTDKLLGLTVINVHELRQDSARENPQWFKLLNKAGKADKERGEILLDIQFLKSSMSVSMIDLSDKSHSRLGKFKDKLRGKKKDGLSDSASAILPSVSQVLTDSEGEMDGETEGESPKKKKNKLKSLFVPKSNMKRNSMSQSMSSLGTLPDKNSSISSSTSSGLNVESSEGKKKKKFTFLTHKRNGSTDSKASNHSDFTLGSTNQNPPSQIDICINGSHVYREATQSEEVQEMEEEEEEGEKEEEEERCRREEEERERLEEERRREAEEERMKKEKEEQRRKEEEEKERIRREKEEHRRRIEEEEKERIRVEREKEEQRRKVAEEKEKIRMEREKEEERRRLEEEEKERIRMEREKEEQKRRIEEEEKERIRIEREKEEQKRRMVEEEKERIRVEREKEEQRRKMAEEKERIRMEREKEEERRRMEEEEKERIRMEREIKEQKRRTEEEEKERIRIEREKEEQKRRMEEEEKERRRIEIEKEEQMRRIEEEERERQRIEKEEQRRKLEEEERIRMKREKEEQMRKLEEERKRKEEREAEELRRKIEEENDRKKEEEKMRIAEEERMKEEKKRAEKKRMMEEEEKHKEEKRIEMERRLADEKKAREEEERRIAEEKEKQRKEEERVREEKEQKKAELEIKRKEEEQKRRNMEIDENKKKEKQMREEQEGLRKEENLFEESVISQSTDFTRSARISNVKPSVSVSATVSQPSMANTNPFLDDDLNASISENIISVEETTAKKGRAPLPPHKKPQFTGSDVSSRGVPKQHSHLKEVSKRPAPHPPGMMTREVTVKEKTDQAGLGQGARKTPERHHASKVSSVSQDDTQVDTNPFTCDGPVAVKHNKRPTPKPRSGISVSEDKPKNYGKNLIEGTVHLEEKASASNSKGNPPNWKLLSVPNDITAEDVKSDLTDDLSQREEHLEDIVEPDSAKPNAPSCVNQDLCPEPLISNTDGLPSMERSKKKSQAPLPPAKPKRTGDPSTPHQQPSLPNKTNLEQAQESHSNKKYQDNALASSVEILGISTPSSSTVSSSPFTPLAEKSQVMKPCATESLETDSGSGSSTLPWVKVVPSDAGEVREQVAPISVIRQHAVKPLSAAENQPETHESRVTENTQPKTKAASAVMKGPYSQLTQTELISLALRQQEQISQRDARIQELEQYIDNLLVRVMEEKPSILMTMNTKNKSM</sequence>
<dbReference type="EMBL" id="CM040470">
    <property type="protein sequence ID" value="MCI4388449.1"/>
    <property type="molecule type" value="Genomic_DNA"/>
</dbReference>
<reference evidence="1 2" key="1">
    <citation type="journal article" date="2022" name="bioRxiv">
        <title>An ancient truncated duplication of the anti-Mullerian hormone receptor type 2 gene is a potential conserved master sex determinant in the Pangasiidae catfish family.</title>
        <authorList>
            <person name="Wen M."/>
            <person name="Pan Q."/>
            <person name="Jouanno E."/>
            <person name="Montfort J."/>
            <person name="Zahm M."/>
            <person name="Cabau C."/>
            <person name="Klopp C."/>
            <person name="Iampietro C."/>
            <person name="Roques C."/>
            <person name="Bouchez O."/>
            <person name="Castinel A."/>
            <person name="Donnadieu C."/>
            <person name="Parrinello H."/>
            <person name="Poncet C."/>
            <person name="Belmonte E."/>
            <person name="Gautier V."/>
            <person name="Avarre J.-C."/>
            <person name="Dugue R."/>
            <person name="Gustiano R."/>
            <person name="Ha T.T.T."/>
            <person name="Campet M."/>
            <person name="Sriphairoj K."/>
            <person name="Ribolli J."/>
            <person name="de Almeida F.L."/>
            <person name="Desvignes T."/>
            <person name="Postlethwait J.H."/>
            <person name="Bucao C.F."/>
            <person name="Robinson-Rechavi M."/>
            <person name="Bobe J."/>
            <person name="Herpin A."/>
            <person name="Guiguen Y."/>
        </authorList>
    </citation>
    <scope>NUCLEOTIDE SEQUENCE [LARGE SCALE GENOMIC DNA]</scope>
    <source>
        <strain evidence="1">YG-Dec2019</strain>
    </source>
</reference>
<organism evidence="1 2">
    <name type="scientific">Pangasianodon gigas</name>
    <name type="common">Mekong giant catfish</name>
    <name type="synonym">Pangasius gigas</name>
    <dbReference type="NCBI Taxonomy" id="30993"/>
    <lineage>
        <taxon>Eukaryota</taxon>
        <taxon>Metazoa</taxon>
        <taxon>Chordata</taxon>
        <taxon>Craniata</taxon>
        <taxon>Vertebrata</taxon>
        <taxon>Euteleostomi</taxon>
        <taxon>Actinopterygii</taxon>
        <taxon>Neopterygii</taxon>
        <taxon>Teleostei</taxon>
        <taxon>Ostariophysi</taxon>
        <taxon>Siluriformes</taxon>
        <taxon>Pangasiidae</taxon>
        <taxon>Pangasianodon</taxon>
    </lineage>
</organism>
<proteinExistence type="predicted"/>
<protein>
    <submittedName>
        <fullName evidence="1">Uncharacterized protein</fullName>
    </submittedName>
</protein>
<dbReference type="Proteomes" id="UP000829447">
    <property type="component" value="Linkage Group LG17"/>
</dbReference>
<name>A0ACC5XAR5_PANGG</name>
<accession>A0ACC5XAR5</accession>
<evidence type="ECO:0000313" key="1">
    <source>
        <dbReference type="EMBL" id="MCI4388449.1"/>
    </source>
</evidence>
<keyword evidence="2" id="KW-1185">Reference proteome</keyword>